<accession>A0A412GAX9</accession>
<dbReference type="AlphaFoldDB" id="A0A412GAX9"/>
<organism evidence="1 2">
    <name type="scientific">Phocaeicola coprocola</name>
    <dbReference type="NCBI Taxonomy" id="310298"/>
    <lineage>
        <taxon>Bacteria</taxon>
        <taxon>Pseudomonadati</taxon>
        <taxon>Bacteroidota</taxon>
        <taxon>Bacteroidia</taxon>
        <taxon>Bacteroidales</taxon>
        <taxon>Bacteroidaceae</taxon>
        <taxon>Phocaeicola</taxon>
    </lineage>
</organism>
<dbReference type="Proteomes" id="UP000285864">
    <property type="component" value="Unassembled WGS sequence"/>
</dbReference>
<reference evidence="1 2" key="1">
    <citation type="submission" date="2018-08" db="EMBL/GenBank/DDBJ databases">
        <title>A genome reference for cultivated species of the human gut microbiota.</title>
        <authorList>
            <person name="Zou Y."/>
            <person name="Xue W."/>
            <person name="Luo G."/>
        </authorList>
    </citation>
    <scope>NUCLEOTIDE SEQUENCE [LARGE SCALE GENOMIC DNA]</scope>
    <source>
        <strain evidence="1 2">AF24-2</strain>
    </source>
</reference>
<dbReference type="EMBL" id="QRUU01000081">
    <property type="protein sequence ID" value="RGR91980.1"/>
    <property type="molecule type" value="Genomic_DNA"/>
</dbReference>
<protein>
    <submittedName>
        <fullName evidence="1">Uncharacterized protein</fullName>
    </submittedName>
</protein>
<dbReference type="PROSITE" id="PS51257">
    <property type="entry name" value="PROKAR_LIPOPROTEIN"/>
    <property type="match status" value="1"/>
</dbReference>
<dbReference type="RefSeq" id="WP_022126034.1">
    <property type="nucleotide sequence ID" value="NZ_CATZZN010000018.1"/>
</dbReference>
<gene>
    <name evidence="1" type="ORF">DWY20_13310</name>
</gene>
<proteinExistence type="predicted"/>
<evidence type="ECO:0000313" key="2">
    <source>
        <dbReference type="Proteomes" id="UP000285864"/>
    </source>
</evidence>
<evidence type="ECO:0000313" key="1">
    <source>
        <dbReference type="EMBL" id="RGR91980.1"/>
    </source>
</evidence>
<comment type="caution">
    <text evidence="1">The sequence shown here is derived from an EMBL/GenBank/DDBJ whole genome shotgun (WGS) entry which is preliminary data.</text>
</comment>
<sequence>MKNIQKILWLGLLVSAVGCNSGVFIDDYLPEVPVVQLSETDSVARINFKSDNWDILNIYGASENVWGVVCDLEGKPDGRNLPLENGANAVIKLGYEYCNFRVEKRNGRELCIYAGENMNRSALDVEIIVGNEYEMKSIPVSLAQTSKYEVDSIVYDWKSLLYSDNTLEPDYSLVVNNSKSDQPTSWHFTPLETSFSREVSFRNKDGVNEEELYKRFLGTPLPLVVIPDFVDKQPVLGSTKAEVGVNSQEIKTSIESDLAGKEYVIPPGEKWKISVYYMIEQYWIDYKLYISIPSTGRKRTFEGKLYSKGLYDFCIIPEKIE</sequence>
<keyword evidence="2" id="KW-1185">Reference proteome</keyword>
<name>A0A412GAX9_9BACT</name>